<dbReference type="Gene3D" id="3.10.20.30">
    <property type="match status" value="1"/>
</dbReference>
<keyword evidence="8" id="KW-0808">Transferase</keyword>
<dbReference type="RefSeq" id="WP_115308760.1">
    <property type="nucleotide sequence ID" value="NZ_UGJJ01000002.1"/>
</dbReference>
<evidence type="ECO:0000259" key="6">
    <source>
        <dbReference type="PROSITE" id="PS51671"/>
    </source>
</evidence>
<dbReference type="PROSITE" id="PS51880">
    <property type="entry name" value="TGS"/>
    <property type="match status" value="1"/>
</dbReference>
<name>A0A377R3N1_9NEIS</name>
<dbReference type="CDD" id="cd05399">
    <property type="entry name" value="NT_Rel-Spo_like"/>
    <property type="match status" value="1"/>
</dbReference>
<dbReference type="PROSITE" id="PS51671">
    <property type="entry name" value="ACT"/>
    <property type="match status" value="1"/>
</dbReference>
<dbReference type="CDD" id="cd01668">
    <property type="entry name" value="TGS_RSH"/>
    <property type="match status" value="1"/>
</dbReference>
<dbReference type="NCBIfam" id="TIGR00691">
    <property type="entry name" value="spoT_relA"/>
    <property type="match status" value="1"/>
</dbReference>
<dbReference type="InterPro" id="IPR012676">
    <property type="entry name" value="TGS-like"/>
</dbReference>
<dbReference type="Pfam" id="PF13291">
    <property type="entry name" value="ACT_4"/>
    <property type="match status" value="1"/>
</dbReference>
<dbReference type="SUPFAM" id="SSF55021">
    <property type="entry name" value="ACT-like"/>
    <property type="match status" value="1"/>
</dbReference>
<dbReference type="Proteomes" id="UP000254293">
    <property type="component" value="Unassembled WGS sequence"/>
</dbReference>
<accession>A0A377R3N1</accession>
<gene>
    <name evidence="8" type="primary">relA</name>
    <name evidence="8" type="ORF">NCTC13336_01776</name>
</gene>
<keyword evidence="9" id="KW-1185">Reference proteome</keyword>
<reference evidence="8 9" key="1">
    <citation type="submission" date="2018-06" db="EMBL/GenBank/DDBJ databases">
        <authorList>
            <consortium name="Pathogen Informatics"/>
            <person name="Doyle S."/>
        </authorList>
    </citation>
    <scope>NUCLEOTIDE SEQUENCE [LARGE SCALE GENOMIC DNA]</scope>
    <source>
        <strain evidence="8 9">NCTC13336</strain>
    </source>
</reference>
<dbReference type="GO" id="GO:0008893">
    <property type="term" value="F:guanosine-3',5'-bis(diphosphate) 3'-diphosphatase activity"/>
    <property type="evidence" value="ECO:0007669"/>
    <property type="project" value="TreeGrafter"/>
</dbReference>
<dbReference type="GO" id="GO:0005886">
    <property type="term" value="C:plasma membrane"/>
    <property type="evidence" value="ECO:0007669"/>
    <property type="project" value="TreeGrafter"/>
</dbReference>
<evidence type="ECO:0000256" key="2">
    <source>
        <dbReference type="ARBA" id="ARBA00029754"/>
    </source>
</evidence>
<evidence type="ECO:0000256" key="4">
    <source>
        <dbReference type="ARBA" id="ARBA00033308"/>
    </source>
</evidence>
<dbReference type="FunFam" id="3.30.460.10:FF:000001">
    <property type="entry name" value="GTP pyrophosphokinase RelA"/>
    <property type="match status" value="1"/>
</dbReference>
<dbReference type="PANTHER" id="PTHR21262">
    <property type="entry name" value="GUANOSINE-3',5'-BIS DIPHOSPHATE 3'-PYROPHOSPHOHYDROLASE"/>
    <property type="match status" value="1"/>
</dbReference>
<evidence type="ECO:0000259" key="7">
    <source>
        <dbReference type="PROSITE" id="PS51880"/>
    </source>
</evidence>
<dbReference type="Gene3D" id="3.30.70.260">
    <property type="match status" value="1"/>
</dbReference>
<dbReference type="GO" id="GO:0042594">
    <property type="term" value="P:response to starvation"/>
    <property type="evidence" value="ECO:0007669"/>
    <property type="project" value="TreeGrafter"/>
</dbReference>
<dbReference type="SUPFAM" id="SSF109604">
    <property type="entry name" value="HD-domain/PDEase-like"/>
    <property type="match status" value="1"/>
</dbReference>
<sequence length="736" mass="81166">MVGTVSPDGKEDVRTASEWFGQYAAAQNAAQKEMLEQALALAQASYPDAAATTAGEPLLPHLLETARTVAQIDLLPEAAAAAVLADISSYREGWHEEVCARCGKTVADLVRGIDEVQKLTHFASIDNLDTPEERAAQAETMRKMLLAMVSDIRVVIIKLAIRTQTLHFLASAPDSPEKRAIAKETLDIFAPLANRLGVWQLKWQLEDLGFRHQNPEEYRRIAGLLDEKRTERLEYIDSFLATLRTELAQHGVRHYDLAGRPKHIYSIYKKMVKKKLDFDGLYDIRAVRILVDTVADCYTTLGIVHSLWQPIPGEFDDYIANPKGNGYQSLHTVIVGPEDKGVEVQIRTFEMHRFNEFGVAAHWRYKEGGKGNSAYEQKIAWLRQLLDWRENMAESGKEDLAAAFKTELFNDTIYVLTPHGKVLSLPAGATPIDFAYALHSSIGDRCRGAKVDGQIVPLSTPLENGQRVEIITAKEGEPSVNWLYEGWVKSNKAIAKIRAYIRRQNADAVRENGRMQLDKALAKIPGKPNLQQLCEKLGFTKTEELYAAIGQGEITPRAIQKAAGATDTPPSAPVSEENIVRQSKIKSSQAGGILIDGESGLMTTLAKCCKPAPPDDITGFVTRTRGISVHRSGCPSLQKLAAQSPEKVLPAAWSGADGGQVFAVDIEIRAQDRSGLLRDVSDNLARHKINVTGVQTQSRDLTASMRFTLEIRQVNDLPRVLADLGGIRGVLSVTRL</sequence>
<dbReference type="InterPro" id="IPR004811">
    <property type="entry name" value="RelA/Spo_fam"/>
</dbReference>
<dbReference type="PANTHER" id="PTHR21262:SF31">
    <property type="entry name" value="GTP PYROPHOSPHOKINASE"/>
    <property type="match status" value="1"/>
</dbReference>
<feature type="domain" description="ACT" evidence="6">
    <location>
        <begin position="665"/>
        <end position="736"/>
    </location>
</feature>
<dbReference type="GO" id="GO:0016301">
    <property type="term" value="F:kinase activity"/>
    <property type="evidence" value="ECO:0007669"/>
    <property type="project" value="UniProtKB-KW"/>
</dbReference>
<dbReference type="InterPro" id="IPR002912">
    <property type="entry name" value="ACT_dom"/>
</dbReference>
<dbReference type="GO" id="GO:0008728">
    <property type="term" value="F:GTP diphosphokinase activity"/>
    <property type="evidence" value="ECO:0007669"/>
    <property type="project" value="TreeGrafter"/>
</dbReference>
<dbReference type="SMART" id="SM00954">
    <property type="entry name" value="RelA_SpoT"/>
    <property type="match status" value="1"/>
</dbReference>
<dbReference type="Pfam" id="PF13328">
    <property type="entry name" value="HD_4"/>
    <property type="match status" value="1"/>
</dbReference>
<feature type="domain" description="TGS" evidence="7">
    <location>
        <begin position="411"/>
        <end position="472"/>
    </location>
</feature>
<dbReference type="AlphaFoldDB" id="A0A377R3N1"/>
<dbReference type="Gene3D" id="3.30.460.10">
    <property type="entry name" value="Beta Polymerase, domain 2"/>
    <property type="match status" value="1"/>
</dbReference>
<dbReference type="SUPFAM" id="SSF81271">
    <property type="entry name" value="TGS-like"/>
    <property type="match status" value="1"/>
</dbReference>
<dbReference type="InterPro" id="IPR004095">
    <property type="entry name" value="TGS"/>
</dbReference>
<dbReference type="SUPFAM" id="SSF81301">
    <property type="entry name" value="Nucleotidyltransferase"/>
    <property type="match status" value="1"/>
</dbReference>
<dbReference type="Pfam" id="PF02824">
    <property type="entry name" value="TGS"/>
    <property type="match status" value="1"/>
</dbReference>
<dbReference type="InterPro" id="IPR033655">
    <property type="entry name" value="TGS_RelA/SpoT"/>
</dbReference>
<evidence type="ECO:0000313" key="9">
    <source>
        <dbReference type="Proteomes" id="UP000254293"/>
    </source>
</evidence>
<dbReference type="EMBL" id="UGJJ01000002">
    <property type="protein sequence ID" value="STR02889.1"/>
    <property type="molecule type" value="Genomic_DNA"/>
</dbReference>
<proteinExistence type="inferred from homology"/>
<dbReference type="InterPro" id="IPR043519">
    <property type="entry name" value="NT_sf"/>
</dbReference>
<dbReference type="GO" id="GO:0015969">
    <property type="term" value="P:guanosine tetraphosphate metabolic process"/>
    <property type="evidence" value="ECO:0007669"/>
    <property type="project" value="InterPro"/>
</dbReference>
<evidence type="ECO:0000256" key="5">
    <source>
        <dbReference type="RuleBase" id="RU003847"/>
    </source>
</evidence>
<dbReference type="Pfam" id="PF04607">
    <property type="entry name" value="RelA_SpoT"/>
    <property type="match status" value="1"/>
</dbReference>
<organism evidence="8 9">
    <name type="scientific">Kingella potus</name>
    <dbReference type="NCBI Taxonomy" id="265175"/>
    <lineage>
        <taxon>Bacteria</taxon>
        <taxon>Pseudomonadati</taxon>
        <taxon>Pseudomonadota</taxon>
        <taxon>Betaproteobacteria</taxon>
        <taxon>Neisseriales</taxon>
        <taxon>Neisseriaceae</taxon>
        <taxon>Kingella</taxon>
    </lineage>
</organism>
<dbReference type="Gene3D" id="1.10.3210.10">
    <property type="entry name" value="Hypothetical protein af1432"/>
    <property type="match status" value="1"/>
</dbReference>
<dbReference type="CDD" id="cd04876">
    <property type="entry name" value="ACT_RelA-SpoT"/>
    <property type="match status" value="1"/>
</dbReference>
<keyword evidence="8" id="KW-0418">Kinase</keyword>
<comment type="similarity">
    <text evidence="5">Belongs to the relA/spoT family.</text>
</comment>
<dbReference type="InterPro" id="IPR012675">
    <property type="entry name" value="Beta-grasp_dom_sf"/>
</dbReference>
<evidence type="ECO:0000256" key="3">
    <source>
        <dbReference type="ARBA" id="ARBA00032407"/>
    </source>
</evidence>
<evidence type="ECO:0000256" key="1">
    <source>
        <dbReference type="ARBA" id="ARBA00019852"/>
    </source>
</evidence>
<protein>
    <recommendedName>
        <fullName evidence="1">GTP pyrophosphokinase</fullName>
    </recommendedName>
    <alternativeName>
        <fullName evidence="3">(p)ppGpp synthase</fullName>
    </alternativeName>
    <alternativeName>
        <fullName evidence="2">ATP:GTP 3'-pyrophosphotransferase</fullName>
    </alternativeName>
    <alternativeName>
        <fullName evidence="4">ppGpp synthase I</fullName>
    </alternativeName>
</protein>
<dbReference type="FunFam" id="3.10.20.30:FF:000002">
    <property type="entry name" value="GTP pyrophosphokinase (RelA/SpoT)"/>
    <property type="match status" value="1"/>
</dbReference>
<evidence type="ECO:0000313" key="8">
    <source>
        <dbReference type="EMBL" id="STR02889.1"/>
    </source>
</evidence>
<comment type="function">
    <text evidence="5">In eubacteria ppGpp (guanosine 3'-diphosphate 5'-diphosphate) is a mediator of the stringent response that coordinates a variety of cellular activities in response to changes in nutritional abundance.</text>
</comment>
<dbReference type="InterPro" id="IPR045865">
    <property type="entry name" value="ACT-like_dom_sf"/>
</dbReference>
<dbReference type="InterPro" id="IPR007685">
    <property type="entry name" value="RelA_SpoT"/>
</dbReference>
<dbReference type="OrthoDB" id="9805041at2"/>
<dbReference type="GO" id="GO:0015949">
    <property type="term" value="P:nucleobase-containing small molecule interconversion"/>
    <property type="evidence" value="ECO:0007669"/>
    <property type="project" value="UniProtKB-ARBA"/>
</dbReference>